<gene>
    <name evidence="3" type="ORF">SAMN05444955_105237</name>
</gene>
<protein>
    <submittedName>
        <fullName evidence="3">Sporulation lipoprotein, YhcN/YlaJ family</fullName>
    </submittedName>
</protein>
<dbReference type="STRING" id="1173111.SAMN05444955_105237"/>
<dbReference type="PROSITE" id="PS51257">
    <property type="entry name" value="PROKAR_LIPOPROTEIN"/>
    <property type="match status" value="1"/>
</dbReference>
<proteinExistence type="predicted"/>
<keyword evidence="3" id="KW-0449">Lipoprotein</keyword>
<feature type="chain" id="PRO_5039363461" evidence="2">
    <location>
        <begin position="25"/>
        <end position="194"/>
    </location>
</feature>
<organism evidence="3 4">
    <name type="scientific">Lihuaxuella thermophila</name>
    <dbReference type="NCBI Taxonomy" id="1173111"/>
    <lineage>
        <taxon>Bacteria</taxon>
        <taxon>Bacillati</taxon>
        <taxon>Bacillota</taxon>
        <taxon>Bacilli</taxon>
        <taxon>Bacillales</taxon>
        <taxon>Thermoactinomycetaceae</taxon>
        <taxon>Lihuaxuella</taxon>
    </lineage>
</organism>
<keyword evidence="4" id="KW-1185">Reference proteome</keyword>
<evidence type="ECO:0000313" key="4">
    <source>
        <dbReference type="Proteomes" id="UP000199695"/>
    </source>
</evidence>
<dbReference type="AlphaFoldDB" id="A0A1H8DKP0"/>
<dbReference type="InterPro" id="IPR019076">
    <property type="entry name" value="Spore_lipoprot_YhcN/YlaJ-like"/>
</dbReference>
<dbReference type="InterPro" id="IPR014247">
    <property type="entry name" value="Spore_lipoprot_YhcN/YlaJ"/>
</dbReference>
<dbReference type="GO" id="GO:0030435">
    <property type="term" value="P:sporulation resulting in formation of a cellular spore"/>
    <property type="evidence" value="ECO:0007669"/>
    <property type="project" value="InterPro"/>
</dbReference>
<feature type="compositionally biased region" description="Polar residues" evidence="1">
    <location>
        <begin position="179"/>
        <end position="194"/>
    </location>
</feature>
<dbReference type="EMBL" id="FOCQ01000005">
    <property type="protein sequence ID" value="SEN07881.1"/>
    <property type="molecule type" value="Genomic_DNA"/>
</dbReference>
<sequence>MKGLYKRIGLMGILLLTLVGCQPANEPPANESAPPRAERIPETVRVRQTAPEQRADKSPQAVAQRMANLAASVPQVRNATAISLGPYTIVGIDVDPTLDRGRVGTLKYTVAQALQEDPQGSRALVTADVDLVQRIRELNEDLRNGRPVGGIMEELAEIAARISPQPSKEVKKREEAPSKVNQERLNQTPDARPR</sequence>
<name>A0A1H8DKP0_9BACL</name>
<feature type="compositionally biased region" description="Basic and acidic residues" evidence="1">
    <location>
        <begin position="168"/>
        <end position="177"/>
    </location>
</feature>
<evidence type="ECO:0000256" key="1">
    <source>
        <dbReference type="SAM" id="MobiDB-lite"/>
    </source>
</evidence>
<dbReference type="NCBIfam" id="TIGR02898">
    <property type="entry name" value="spore_YhcN_YlaJ"/>
    <property type="match status" value="1"/>
</dbReference>
<evidence type="ECO:0000256" key="2">
    <source>
        <dbReference type="SAM" id="SignalP"/>
    </source>
</evidence>
<keyword evidence="2" id="KW-0732">Signal</keyword>
<reference evidence="3 4" key="1">
    <citation type="submission" date="2016-10" db="EMBL/GenBank/DDBJ databases">
        <authorList>
            <person name="de Groot N.N."/>
        </authorList>
    </citation>
    <scope>NUCLEOTIDE SEQUENCE [LARGE SCALE GENOMIC DNA]</scope>
    <source>
        <strain evidence="3 4">DSM 46701</strain>
    </source>
</reference>
<feature type="signal peptide" evidence="2">
    <location>
        <begin position="1"/>
        <end position="24"/>
    </location>
</feature>
<dbReference type="Pfam" id="PF09580">
    <property type="entry name" value="Spore_YhcN_YlaJ"/>
    <property type="match status" value="1"/>
</dbReference>
<dbReference type="Proteomes" id="UP000199695">
    <property type="component" value="Unassembled WGS sequence"/>
</dbReference>
<feature type="region of interest" description="Disordered" evidence="1">
    <location>
        <begin position="162"/>
        <end position="194"/>
    </location>
</feature>
<accession>A0A1H8DKP0</accession>
<evidence type="ECO:0000313" key="3">
    <source>
        <dbReference type="EMBL" id="SEN07881.1"/>
    </source>
</evidence>